<keyword evidence="3" id="KW-1185">Reference proteome</keyword>
<feature type="region of interest" description="Disordered" evidence="1">
    <location>
        <begin position="29"/>
        <end position="59"/>
    </location>
</feature>
<evidence type="ECO:0000256" key="1">
    <source>
        <dbReference type="SAM" id="MobiDB-lite"/>
    </source>
</evidence>
<dbReference type="EMBL" id="JBEXZR010000029">
    <property type="protein sequence ID" value="MEU0710921.1"/>
    <property type="molecule type" value="Genomic_DNA"/>
</dbReference>
<comment type="caution">
    <text evidence="2">The sequence shown here is derived from an EMBL/GenBank/DDBJ whole genome shotgun (WGS) entry which is preliminary data.</text>
</comment>
<name>A0ABV2WC41_9ACTN</name>
<evidence type="ECO:0000313" key="3">
    <source>
        <dbReference type="Proteomes" id="UP001550378"/>
    </source>
</evidence>
<sequence length="59" mass="6705">MSLWWIPIAAITPGAVMAARSLWRERHRIPAAPDNQPGRDDEALDTCRRIPAQTRKENP</sequence>
<reference evidence="2 3" key="1">
    <citation type="submission" date="2024-06" db="EMBL/GenBank/DDBJ databases">
        <title>The Natural Products Discovery Center: Release of the First 8490 Sequenced Strains for Exploring Actinobacteria Biosynthetic Diversity.</title>
        <authorList>
            <person name="Kalkreuter E."/>
            <person name="Kautsar S.A."/>
            <person name="Yang D."/>
            <person name="Bader C.D."/>
            <person name="Teijaro C.N."/>
            <person name="Fluegel L."/>
            <person name="Davis C.M."/>
            <person name="Simpson J.R."/>
            <person name="Lauterbach L."/>
            <person name="Steele A.D."/>
            <person name="Gui C."/>
            <person name="Meng S."/>
            <person name="Li G."/>
            <person name="Viehrig K."/>
            <person name="Ye F."/>
            <person name="Su P."/>
            <person name="Kiefer A.F."/>
            <person name="Nichols A."/>
            <person name="Cepeda A.J."/>
            <person name="Yan W."/>
            <person name="Fan B."/>
            <person name="Jiang Y."/>
            <person name="Adhikari A."/>
            <person name="Zheng C.-J."/>
            <person name="Schuster L."/>
            <person name="Cowan T.M."/>
            <person name="Smanski M.J."/>
            <person name="Chevrette M.G."/>
            <person name="De Carvalho L.P.S."/>
            <person name="Shen B."/>
        </authorList>
    </citation>
    <scope>NUCLEOTIDE SEQUENCE [LARGE SCALE GENOMIC DNA]</scope>
    <source>
        <strain evidence="2 3">NPDC006337</strain>
    </source>
</reference>
<evidence type="ECO:0000313" key="2">
    <source>
        <dbReference type="EMBL" id="MEU0710921.1"/>
    </source>
</evidence>
<dbReference type="Proteomes" id="UP001550378">
    <property type="component" value="Unassembled WGS sequence"/>
</dbReference>
<dbReference type="RefSeq" id="WP_359655372.1">
    <property type="nucleotide sequence ID" value="NZ_JBEXZP010000082.1"/>
</dbReference>
<organism evidence="2 3">
    <name type="scientific">Streptomyces lavendulocolor</name>
    <dbReference type="NCBI Taxonomy" id="67316"/>
    <lineage>
        <taxon>Bacteria</taxon>
        <taxon>Bacillati</taxon>
        <taxon>Actinomycetota</taxon>
        <taxon>Actinomycetes</taxon>
        <taxon>Kitasatosporales</taxon>
        <taxon>Streptomycetaceae</taxon>
        <taxon>Streptomyces</taxon>
    </lineage>
</organism>
<proteinExistence type="predicted"/>
<gene>
    <name evidence="2" type="ORF">ABZ508_26520</name>
</gene>
<feature type="compositionally biased region" description="Basic and acidic residues" evidence="1">
    <location>
        <begin position="37"/>
        <end position="59"/>
    </location>
</feature>
<protein>
    <submittedName>
        <fullName evidence="2">Uncharacterized protein</fullName>
    </submittedName>
</protein>
<accession>A0ABV2WC41</accession>